<proteinExistence type="predicted"/>
<sequence length="170" mass="19462">MKQSSSRYWAKLIKSLRYSLHISQNQFSERLDIDQATVSRWERGLTEPQYEMRKILHEMARDAGLATLGDLTSIVKFSPFPMILVDSCQKVHAASMSSGFKTNQSVIEQTPPEEQAFLQNFTDQLEAAGFWKGDCPKFDYEYSTETETRLAIVIAITIRGEIFALVQKAW</sequence>
<feature type="domain" description="HTH cro/C1-type" evidence="1">
    <location>
        <begin position="13"/>
        <end position="52"/>
    </location>
</feature>
<dbReference type="Pfam" id="PF01381">
    <property type="entry name" value="HTH_3"/>
    <property type="match status" value="1"/>
</dbReference>
<dbReference type="Proteomes" id="UP000249396">
    <property type="component" value="Unassembled WGS sequence"/>
</dbReference>
<dbReference type="InterPro" id="IPR010982">
    <property type="entry name" value="Lambda_DNA-bd_dom_sf"/>
</dbReference>
<evidence type="ECO:0000313" key="3">
    <source>
        <dbReference type="Proteomes" id="UP000249396"/>
    </source>
</evidence>
<dbReference type="EMBL" id="QJPH01000555">
    <property type="protein sequence ID" value="PZN70478.1"/>
    <property type="molecule type" value="Genomic_DNA"/>
</dbReference>
<dbReference type="SMART" id="SM00530">
    <property type="entry name" value="HTH_XRE"/>
    <property type="match status" value="1"/>
</dbReference>
<evidence type="ECO:0000259" key="1">
    <source>
        <dbReference type="PROSITE" id="PS50943"/>
    </source>
</evidence>
<name>A0A2W4QRC1_9GAMM</name>
<evidence type="ECO:0000313" key="2">
    <source>
        <dbReference type="EMBL" id="PZN70478.1"/>
    </source>
</evidence>
<reference evidence="2 3" key="1">
    <citation type="journal article" date="2018" name="Aquat. Microb. Ecol.">
        <title>Gammaproteobacterial methanotrophs dominate.</title>
        <authorList>
            <person name="Rissanen A.J."/>
            <person name="Saarenheimo J."/>
            <person name="Tiirola M."/>
            <person name="Peura S."/>
            <person name="Aalto S.L."/>
            <person name="Karvinen A."/>
            <person name="Nykanen H."/>
        </authorList>
    </citation>
    <scope>NUCLEOTIDE SEQUENCE [LARGE SCALE GENOMIC DNA]</scope>
    <source>
        <strain evidence="2">AMbin10</strain>
    </source>
</reference>
<organism evidence="2 3">
    <name type="scientific">Candidatus Methylumidiphilus alinenensis</name>
    <dbReference type="NCBI Taxonomy" id="2202197"/>
    <lineage>
        <taxon>Bacteria</taxon>
        <taxon>Pseudomonadati</taxon>
        <taxon>Pseudomonadota</taxon>
        <taxon>Gammaproteobacteria</taxon>
        <taxon>Methylococcales</taxon>
        <taxon>Candidatus Methylumidiphilus</taxon>
    </lineage>
</organism>
<comment type="caution">
    <text evidence="2">The sequence shown here is derived from an EMBL/GenBank/DDBJ whole genome shotgun (WGS) entry which is preliminary data.</text>
</comment>
<dbReference type="GO" id="GO:0003677">
    <property type="term" value="F:DNA binding"/>
    <property type="evidence" value="ECO:0007669"/>
    <property type="project" value="InterPro"/>
</dbReference>
<dbReference type="AlphaFoldDB" id="A0A2W4QRC1"/>
<dbReference type="CDD" id="cd00093">
    <property type="entry name" value="HTH_XRE"/>
    <property type="match status" value="1"/>
</dbReference>
<dbReference type="SUPFAM" id="SSF47413">
    <property type="entry name" value="lambda repressor-like DNA-binding domains"/>
    <property type="match status" value="1"/>
</dbReference>
<dbReference type="InterPro" id="IPR001387">
    <property type="entry name" value="Cro/C1-type_HTH"/>
</dbReference>
<dbReference type="PROSITE" id="PS50943">
    <property type="entry name" value="HTH_CROC1"/>
    <property type="match status" value="1"/>
</dbReference>
<gene>
    <name evidence="2" type="ORF">DM484_28460</name>
</gene>
<accession>A0A2W4QRC1</accession>
<protein>
    <recommendedName>
        <fullName evidence="1">HTH cro/C1-type domain-containing protein</fullName>
    </recommendedName>
</protein>
<dbReference type="Gene3D" id="1.10.260.40">
    <property type="entry name" value="lambda repressor-like DNA-binding domains"/>
    <property type="match status" value="1"/>
</dbReference>